<sequence length="230" mass="24946">MKVDDAVETIAKFFNDLISACVPGLVLAIGLLVMHLGPAFVQSLLILTEGVGGGLTMIGLLFALGHTLLAANQIALKPLFTSTKILKSFNEDAAKKRQSYKWFLEIVESQQGTGQAAWDFHDLRAVALSVSAEAAMLGRKFMFISLLCSGVGTALLIICVDYLLCSIFMPNLIYSYVLAAPWYAQATLLFGTAILLFQQGTNFYSRAMTTPFSVAVAEIKMKQTTNESNS</sequence>
<feature type="transmembrane region" description="Helical" evidence="1">
    <location>
        <begin position="176"/>
        <end position="197"/>
    </location>
</feature>
<keyword evidence="1" id="KW-0472">Membrane</keyword>
<organism evidence="2 3">
    <name type="scientific">Aeromonas sanarellii</name>
    <dbReference type="NCBI Taxonomy" id="633415"/>
    <lineage>
        <taxon>Bacteria</taxon>
        <taxon>Pseudomonadati</taxon>
        <taxon>Pseudomonadota</taxon>
        <taxon>Gammaproteobacteria</taxon>
        <taxon>Aeromonadales</taxon>
        <taxon>Aeromonadaceae</taxon>
        <taxon>Aeromonas</taxon>
    </lineage>
</organism>
<evidence type="ECO:0000313" key="3">
    <source>
        <dbReference type="Proteomes" id="UP000666661"/>
    </source>
</evidence>
<feature type="transmembrane region" description="Helical" evidence="1">
    <location>
        <begin position="141"/>
        <end position="164"/>
    </location>
</feature>
<proteinExistence type="predicted"/>
<name>A0ABS4B9L7_9GAMM</name>
<dbReference type="RefSeq" id="WP_106844454.1">
    <property type="nucleotide sequence ID" value="NZ_JAGIQF010000011.1"/>
</dbReference>
<evidence type="ECO:0000313" key="2">
    <source>
        <dbReference type="EMBL" id="MBP0604173.1"/>
    </source>
</evidence>
<protein>
    <submittedName>
        <fullName evidence="2">Uncharacterized protein</fullName>
    </submittedName>
</protein>
<dbReference type="Proteomes" id="UP000666661">
    <property type="component" value="Unassembled WGS sequence"/>
</dbReference>
<evidence type="ECO:0000256" key="1">
    <source>
        <dbReference type="SAM" id="Phobius"/>
    </source>
</evidence>
<keyword evidence="1" id="KW-0812">Transmembrane</keyword>
<gene>
    <name evidence="2" type="ORF">J8I01_16845</name>
</gene>
<reference evidence="2 3" key="1">
    <citation type="submission" date="2021-03" db="EMBL/GenBank/DDBJ databases">
        <title>Plant growth promoting bacteria isolated from wild legumes nodules and trapping Phaseolus vulgaris L. nodules in the center and southern Mexico.</title>
        <authorList>
            <person name="Estrada P."/>
        </authorList>
    </citation>
    <scope>NUCLEOTIDE SEQUENCE [LARGE SCALE GENOMIC DNA]</scope>
    <source>
        <strain evidence="2 3">MaGu-431</strain>
    </source>
</reference>
<keyword evidence="1" id="KW-1133">Transmembrane helix</keyword>
<keyword evidence="3" id="KW-1185">Reference proteome</keyword>
<feature type="transmembrane region" description="Helical" evidence="1">
    <location>
        <begin position="53"/>
        <end position="76"/>
    </location>
</feature>
<dbReference type="EMBL" id="JAGIQF010000011">
    <property type="protein sequence ID" value="MBP0604173.1"/>
    <property type="molecule type" value="Genomic_DNA"/>
</dbReference>
<accession>A0ABS4B9L7</accession>
<feature type="transmembrane region" description="Helical" evidence="1">
    <location>
        <begin position="20"/>
        <end position="41"/>
    </location>
</feature>
<comment type="caution">
    <text evidence="2">The sequence shown here is derived from an EMBL/GenBank/DDBJ whole genome shotgun (WGS) entry which is preliminary data.</text>
</comment>